<keyword evidence="7" id="KW-0539">Nucleus</keyword>
<keyword evidence="5" id="KW-0862">Zinc</keyword>
<feature type="domain" description="C2H2-type" evidence="9">
    <location>
        <begin position="437"/>
        <end position="464"/>
    </location>
</feature>
<dbReference type="FunFam" id="3.30.160.60:FF:001384">
    <property type="entry name" value="Zinc finger protein"/>
    <property type="match status" value="1"/>
</dbReference>
<evidence type="ECO:0000256" key="1">
    <source>
        <dbReference type="ARBA" id="ARBA00004123"/>
    </source>
</evidence>
<keyword evidence="6" id="KW-0238">DNA-binding</keyword>
<dbReference type="GO" id="GO:0008270">
    <property type="term" value="F:zinc ion binding"/>
    <property type="evidence" value="ECO:0007669"/>
    <property type="project" value="UniProtKB-KW"/>
</dbReference>
<dbReference type="GO" id="GO:0005634">
    <property type="term" value="C:nucleus"/>
    <property type="evidence" value="ECO:0007669"/>
    <property type="project" value="UniProtKB-SubCell"/>
</dbReference>
<dbReference type="Pfam" id="PF12171">
    <property type="entry name" value="zf-C2H2_jaz"/>
    <property type="match status" value="1"/>
</dbReference>
<dbReference type="PROSITE" id="PS50157">
    <property type="entry name" value="ZINC_FINGER_C2H2_2"/>
    <property type="match status" value="13"/>
</dbReference>
<dbReference type="Proteomes" id="UP000007875">
    <property type="component" value="Unassembled WGS sequence"/>
</dbReference>
<dbReference type="FunFam" id="3.30.160.60:FF:000072">
    <property type="entry name" value="zinc finger protein 143 isoform X1"/>
    <property type="match status" value="1"/>
</dbReference>
<keyword evidence="4 8" id="KW-0863">Zinc-finger</keyword>
<evidence type="ECO:0000256" key="2">
    <source>
        <dbReference type="ARBA" id="ARBA00022723"/>
    </source>
</evidence>
<protein>
    <recommendedName>
        <fullName evidence="9">C2H2-type domain-containing protein</fullName>
    </recommendedName>
</protein>
<dbReference type="InterPro" id="IPR050589">
    <property type="entry name" value="Ikaros_C2H2-ZF"/>
</dbReference>
<feature type="domain" description="C2H2-type" evidence="9">
    <location>
        <begin position="371"/>
        <end position="398"/>
    </location>
</feature>
<feature type="domain" description="C2H2-type" evidence="9">
    <location>
        <begin position="311"/>
        <end position="334"/>
    </location>
</feature>
<feature type="domain" description="C2H2-type" evidence="9">
    <location>
        <begin position="465"/>
        <end position="492"/>
    </location>
</feature>
<dbReference type="OMA" id="ECKSAFA"/>
<feature type="domain" description="C2H2-type" evidence="9">
    <location>
        <begin position="201"/>
        <end position="228"/>
    </location>
</feature>
<dbReference type="InterPro" id="IPR036236">
    <property type="entry name" value="Znf_C2H2_sf"/>
</dbReference>
<dbReference type="FunFam" id="3.30.160.60:FF:002460">
    <property type="entry name" value="Zgc:174574"/>
    <property type="match status" value="1"/>
</dbReference>
<feature type="domain" description="C2H2-type" evidence="9">
    <location>
        <begin position="256"/>
        <end position="284"/>
    </location>
</feature>
<dbReference type="PROSITE" id="PS00028">
    <property type="entry name" value="ZINC_FINGER_C2H2_1"/>
    <property type="match status" value="12"/>
</dbReference>
<feature type="domain" description="C2H2-type" evidence="9">
    <location>
        <begin position="285"/>
        <end position="312"/>
    </location>
</feature>
<dbReference type="STRING" id="51511.ENSCSAVP00000010001"/>
<dbReference type="eggNOG" id="KOG1721">
    <property type="taxonomic scope" value="Eukaryota"/>
</dbReference>
<feature type="domain" description="C2H2-type" evidence="9">
    <location>
        <begin position="493"/>
        <end position="521"/>
    </location>
</feature>
<keyword evidence="11" id="KW-1185">Reference proteome</keyword>
<accession>H2YXE0</accession>
<dbReference type="GO" id="GO:0003700">
    <property type="term" value="F:DNA-binding transcription factor activity"/>
    <property type="evidence" value="ECO:0007669"/>
    <property type="project" value="TreeGrafter"/>
</dbReference>
<feature type="domain" description="C2H2-type" evidence="9">
    <location>
        <begin position="408"/>
        <end position="436"/>
    </location>
</feature>
<dbReference type="AlphaFoldDB" id="H2YXE0"/>
<evidence type="ECO:0000256" key="8">
    <source>
        <dbReference type="PROSITE-ProRule" id="PRU00042"/>
    </source>
</evidence>
<evidence type="ECO:0000256" key="4">
    <source>
        <dbReference type="ARBA" id="ARBA00022771"/>
    </source>
</evidence>
<reference evidence="10" key="2">
    <citation type="submission" date="2025-08" db="UniProtKB">
        <authorList>
            <consortium name="Ensembl"/>
        </authorList>
    </citation>
    <scope>IDENTIFICATION</scope>
</reference>
<evidence type="ECO:0000256" key="3">
    <source>
        <dbReference type="ARBA" id="ARBA00022737"/>
    </source>
</evidence>
<dbReference type="SUPFAM" id="SSF57667">
    <property type="entry name" value="beta-beta-alpha zinc fingers"/>
    <property type="match status" value="6"/>
</dbReference>
<feature type="domain" description="C2H2-type" evidence="9">
    <location>
        <begin position="229"/>
        <end position="256"/>
    </location>
</feature>
<evidence type="ECO:0000259" key="9">
    <source>
        <dbReference type="PROSITE" id="PS50157"/>
    </source>
</evidence>
<feature type="domain" description="C2H2-type" evidence="9">
    <location>
        <begin position="342"/>
        <end position="370"/>
    </location>
</feature>
<organism evidence="10 11">
    <name type="scientific">Ciona savignyi</name>
    <name type="common">Pacific transparent sea squirt</name>
    <dbReference type="NCBI Taxonomy" id="51511"/>
    <lineage>
        <taxon>Eukaryota</taxon>
        <taxon>Metazoa</taxon>
        <taxon>Chordata</taxon>
        <taxon>Tunicata</taxon>
        <taxon>Ascidiacea</taxon>
        <taxon>Phlebobranchia</taxon>
        <taxon>Cionidae</taxon>
        <taxon>Ciona</taxon>
    </lineage>
</organism>
<dbReference type="FunFam" id="3.30.160.60:FF:000100">
    <property type="entry name" value="Zinc finger 45-like"/>
    <property type="match status" value="1"/>
</dbReference>
<dbReference type="FunFam" id="3.30.160.60:FF:000340">
    <property type="entry name" value="zinc finger protein 473 isoform X1"/>
    <property type="match status" value="1"/>
</dbReference>
<dbReference type="GO" id="GO:0000978">
    <property type="term" value="F:RNA polymerase II cis-regulatory region sequence-specific DNA binding"/>
    <property type="evidence" value="ECO:0007669"/>
    <property type="project" value="TreeGrafter"/>
</dbReference>
<evidence type="ECO:0000313" key="11">
    <source>
        <dbReference type="Proteomes" id="UP000007875"/>
    </source>
</evidence>
<dbReference type="GO" id="GO:0006357">
    <property type="term" value="P:regulation of transcription by RNA polymerase II"/>
    <property type="evidence" value="ECO:0007669"/>
    <property type="project" value="TreeGrafter"/>
</dbReference>
<evidence type="ECO:0000256" key="7">
    <source>
        <dbReference type="ARBA" id="ARBA00023242"/>
    </source>
</evidence>
<dbReference type="FunFam" id="3.30.160.60:FF:000176">
    <property type="entry name" value="zinc finger protein 70"/>
    <property type="match status" value="1"/>
</dbReference>
<dbReference type="HOGENOM" id="CLU_002678_31_5_1"/>
<dbReference type="InterPro" id="IPR022755">
    <property type="entry name" value="Znf_C2H2_jaz"/>
</dbReference>
<reference evidence="11" key="1">
    <citation type="submission" date="2003-08" db="EMBL/GenBank/DDBJ databases">
        <authorList>
            <person name="Birren B."/>
            <person name="Nusbaum C."/>
            <person name="Abebe A."/>
            <person name="Abouelleil A."/>
            <person name="Adekoya E."/>
            <person name="Ait-zahra M."/>
            <person name="Allen N."/>
            <person name="Allen T."/>
            <person name="An P."/>
            <person name="Anderson M."/>
            <person name="Anderson S."/>
            <person name="Arachchi H."/>
            <person name="Armbruster J."/>
            <person name="Bachantsang P."/>
            <person name="Baldwin J."/>
            <person name="Barry A."/>
            <person name="Bayul T."/>
            <person name="Blitshsteyn B."/>
            <person name="Bloom T."/>
            <person name="Blye J."/>
            <person name="Boguslavskiy L."/>
            <person name="Borowsky M."/>
            <person name="Boukhgalter B."/>
            <person name="Brunache A."/>
            <person name="Butler J."/>
            <person name="Calixte N."/>
            <person name="Calvo S."/>
            <person name="Camarata J."/>
            <person name="Campo K."/>
            <person name="Chang J."/>
            <person name="Cheshatsang Y."/>
            <person name="Citroen M."/>
            <person name="Collymore A."/>
            <person name="Considine T."/>
            <person name="Cook A."/>
            <person name="Cooke P."/>
            <person name="Corum B."/>
            <person name="Cuomo C."/>
            <person name="David R."/>
            <person name="Dawoe T."/>
            <person name="Degray S."/>
            <person name="Dodge S."/>
            <person name="Dooley K."/>
            <person name="Dorje P."/>
            <person name="Dorjee K."/>
            <person name="Dorris L."/>
            <person name="Duffey N."/>
            <person name="Dupes A."/>
            <person name="Elkins T."/>
            <person name="Engels R."/>
            <person name="Erickson J."/>
            <person name="Farina A."/>
            <person name="Faro S."/>
            <person name="Ferreira P."/>
            <person name="Fischer H."/>
            <person name="Fitzgerald M."/>
            <person name="Foley K."/>
            <person name="Gage D."/>
            <person name="Galagan J."/>
            <person name="Gearin G."/>
            <person name="Gnerre S."/>
            <person name="Gnirke A."/>
            <person name="Goyette A."/>
            <person name="Graham J."/>
            <person name="Grandbois E."/>
            <person name="Gyaltsen K."/>
            <person name="Hafez N."/>
            <person name="Hagopian D."/>
            <person name="Hagos B."/>
            <person name="Hall J."/>
            <person name="Hatcher B."/>
            <person name="Heller A."/>
            <person name="Higgins H."/>
            <person name="Honan T."/>
            <person name="Horn A."/>
            <person name="Houde N."/>
            <person name="Hughes L."/>
            <person name="Hulme W."/>
            <person name="Husby E."/>
            <person name="Iliev I."/>
            <person name="Jaffe D."/>
            <person name="Jones C."/>
            <person name="Kamal M."/>
            <person name="Kamat A."/>
            <person name="Kamvysselis M."/>
            <person name="Karlsson E."/>
            <person name="Kells C."/>
            <person name="Kieu A."/>
            <person name="Kisner P."/>
            <person name="Kodira C."/>
            <person name="Kulbokas E."/>
            <person name="Labutti K."/>
            <person name="Lama D."/>
            <person name="Landers T."/>
            <person name="Leger J."/>
            <person name="Levine S."/>
            <person name="Lewis D."/>
            <person name="Lewis T."/>
            <person name="Lindblad-toh K."/>
            <person name="Liu X."/>
            <person name="Lokyitsang T."/>
            <person name="Lokyitsang Y."/>
            <person name="Lucien O."/>
            <person name="Lui A."/>
            <person name="Ma L.J."/>
            <person name="Mabbitt R."/>
            <person name="Macdonald J."/>
            <person name="Maclean C."/>
            <person name="Major J."/>
            <person name="Manning J."/>
            <person name="Marabella R."/>
            <person name="Maru K."/>
            <person name="Matthews C."/>
            <person name="Mauceli E."/>
            <person name="Mccarthy M."/>
            <person name="Mcdonough S."/>
            <person name="Mcghee T."/>
            <person name="Meldrim J."/>
            <person name="Meneus L."/>
            <person name="Mesirov J."/>
            <person name="Mihalev A."/>
            <person name="Mihova T."/>
            <person name="Mikkelsen T."/>
            <person name="Mlenga V."/>
            <person name="Moru K."/>
            <person name="Mozes J."/>
            <person name="Mulrain L."/>
            <person name="Munson G."/>
            <person name="Naylor J."/>
            <person name="Newes C."/>
            <person name="Nguyen C."/>
            <person name="Nguyen N."/>
            <person name="Nguyen T."/>
            <person name="Nicol R."/>
            <person name="Nielsen C."/>
            <person name="Nizzari M."/>
            <person name="Norbu C."/>
            <person name="Norbu N."/>
            <person name="O'donnell P."/>
            <person name="Okoawo O."/>
            <person name="O'leary S."/>
            <person name="Omotosho B."/>
            <person name="O'neill K."/>
            <person name="Osman S."/>
            <person name="Parker S."/>
            <person name="Perrin D."/>
            <person name="Phunkhang P."/>
            <person name="Piqani B."/>
            <person name="Purcell S."/>
            <person name="Rachupka T."/>
            <person name="Ramasamy U."/>
            <person name="Rameau R."/>
            <person name="Ray V."/>
            <person name="Raymond C."/>
            <person name="Retta R."/>
            <person name="Richardson S."/>
            <person name="Rise C."/>
            <person name="Rodriguez J."/>
            <person name="Rogers J."/>
            <person name="Rogov P."/>
            <person name="Rutman M."/>
            <person name="Schupbach R."/>
            <person name="Seaman C."/>
            <person name="Settipalli S."/>
            <person name="Sharpe T."/>
            <person name="Sheridan J."/>
            <person name="Sherpa N."/>
            <person name="Shi J."/>
            <person name="Smirnov S."/>
            <person name="Smith C."/>
            <person name="Sougnez C."/>
            <person name="Spencer B."/>
            <person name="Stalker J."/>
            <person name="Stange-thomann N."/>
            <person name="Stavropoulos S."/>
            <person name="Stetson K."/>
            <person name="Stone C."/>
            <person name="Stone S."/>
            <person name="Stubbs M."/>
            <person name="Talamas J."/>
            <person name="Tchuinga P."/>
            <person name="Tenzing P."/>
            <person name="Tesfaye S."/>
            <person name="Theodore J."/>
            <person name="Thoulutsang Y."/>
            <person name="Topham K."/>
            <person name="Towey S."/>
            <person name="Tsamla T."/>
            <person name="Tsomo N."/>
            <person name="Vallee D."/>
            <person name="Vassiliev H."/>
            <person name="Venkataraman V."/>
            <person name="Vinson J."/>
            <person name="Vo A."/>
            <person name="Wade C."/>
            <person name="Wang S."/>
            <person name="Wangchuk T."/>
            <person name="Wangdi T."/>
            <person name="Whittaker C."/>
            <person name="Wilkinson J."/>
            <person name="Wu Y."/>
            <person name="Wyman D."/>
            <person name="Yadav S."/>
            <person name="Yang S."/>
            <person name="Yang X."/>
            <person name="Yeager S."/>
            <person name="Yee E."/>
            <person name="Young G."/>
            <person name="Zainoun J."/>
            <person name="Zembeck L."/>
            <person name="Zimmer A."/>
            <person name="Zody M."/>
            <person name="Lander E."/>
        </authorList>
    </citation>
    <scope>NUCLEOTIDE SEQUENCE [LARGE SCALE GENOMIC DNA]</scope>
</reference>
<proteinExistence type="predicted"/>
<keyword evidence="2" id="KW-0479">Metal-binding</keyword>
<dbReference type="GeneTree" id="ENSGT00940000162287"/>
<reference evidence="10" key="3">
    <citation type="submission" date="2025-09" db="UniProtKB">
        <authorList>
            <consortium name="Ensembl"/>
        </authorList>
    </citation>
    <scope>IDENTIFICATION</scope>
</reference>
<dbReference type="Gene3D" id="3.30.160.60">
    <property type="entry name" value="Classic Zinc Finger"/>
    <property type="match status" value="9"/>
</dbReference>
<sequence>MLIDYGITHQKLLALRDCISVLKKFPQALLDEELIFLREWIIIDMQGTIDPTKILSEENNDGAYDCIEINIKPELSVEPYQLNEDSTSDALNEYIDFDGAVIHFESNESSPTNSIGNICVSGYNNNTNTIEHFEPEIKNEGDSQEDAVDLENTDIVDLFNSSEIKLENLDAENNFMCSICGRFYSKKIYLQKHMKQHSEDLACPICGKELVTKEGMKTHMLGHKGIKNYTCEICAKSFVSKKTLSVHQNLHSVNRPICTICHREFTQERSLLRHIKNVHEHEKRFSCQICGKCFGQSGELKSHMRVHDGSTECKDCNETFPDLKAFRRHRRFMHFDYPAKTISCKLCDKKFSNERTLQNHVKCIHDKKNTFVCETCGKSFAYKATLKMHVAVHSDNKDGVAKTTQKKFKCDTCGKEMWTHIGLRDHISAAHHGKKNYKCEQCGKEFAFRGSLMIHRDVHLNIRKYKCNICARAFKRIGTLHTHKRTHTGEKPYKCTECKSAFAQQSTLNSHMVCQHTKEYPHLCLLCGKGFMKPNELTRHMEIKH</sequence>
<keyword evidence="3" id="KW-0677">Repeat</keyword>
<evidence type="ECO:0000256" key="5">
    <source>
        <dbReference type="ARBA" id="ARBA00022833"/>
    </source>
</evidence>
<name>H2YXE0_CIOSA</name>
<feature type="domain" description="C2H2-type" evidence="9">
    <location>
        <begin position="522"/>
        <end position="545"/>
    </location>
</feature>
<feature type="domain" description="C2H2-type" evidence="9">
    <location>
        <begin position="175"/>
        <end position="202"/>
    </location>
</feature>
<dbReference type="PANTHER" id="PTHR24404:SF114">
    <property type="entry name" value="KLUMPFUSS, ISOFORM B-RELATED"/>
    <property type="match status" value="1"/>
</dbReference>
<evidence type="ECO:0000256" key="6">
    <source>
        <dbReference type="ARBA" id="ARBA00023125"/>
    </source>
</evidence>
<dbReference type="InParanoid" id="H2YXE0"/>
<dbReference type="Pfam" id="PF00096">
    <property type="entry name" value="zf-C2H2"/>
    <property type="match status" value="9"/>
</dbReference>
<dbReference type="InterPro" id="IPR013087">
    <property type="entry name" value="Znf_C2H2_type"/>
</dbReference>
<dbReference type="PANTHER" id="PTHR24404">
    <property type="entry name" value="ZINC FINGER PROTEIN"/>
    <property type="match status" value="1"/>
</dbReference>
<evidence type="ECO:0000313" key="10">
    <source>
        <dbReference type="Ensembl" id="ENSCSAVP00000010001.1"/>
    </source>
</evidence>
<dbReference type="SMART" id="SM00355">
    <property type="entry name" value="ZnF_C2H2"/>
    <property type="match status" value="13"/>
</dbReference>
<dbReference type="Ensembl" id="ENSCSAVT00000010123.1">
    <property type="protein sequence ID" value="ENSCSAVP00000010001.1"/>
    <property type="gene ID" value="ENSCSAVG00000005896.1"/>
</dbReference>
<comment type="subcellular location">
    <subcellularLocation>
        <location evidence="1">Nucleus</location>
    </subcellularLocation>
</comment>